<keyword evidence="2" id="KW-1185">Reference proteome</keyword>
<name>A0A8R1IWM3_CAEJA</name>
<protein>
    <submittedName>
        <fullName evidence="1">Uncharacterized protein</fullName>
    </submittedName>
</protein>
<accession>A0A8R1IWM3</accession>
<proteinExistence type="predicted"/>
<reference evidence="2" key="1">
    <citation type="submission" date="2010-08" db="EMBL/GenBank/DDBJ databases">
        <authorList>
            <consortium name="Caenorhabditis japonica Sequencing Consortium"/>
            <person name="Wilson R.K."/>
        </authorList>
    </citation>
    <scope>NUCLEOTIDE SEQUENCE [LARGE SCALE GENOMIC DNA]</scope>
    <source>
        <strain evidence="2">DF5081</strain>
    </source>
</reference>
<evidence type="ECO:0000313" key="2">
    <source>
        <dbReference type="Proteomes" id="UP000005237"/>
    </source>
</evidence>
<dbReference type="Proteomes" id="UP000005237">
    <property type="component" value="Unassembled WGS sequence"/>
</dbReference>
<organism evidence="1 2">
    <name type="scientific">Caenorhabditis japonica</name>
    <dbReference type="NCBI Taxonomy" id="281687"/>
    <lineage>
        <taxon>Eukaryota</taxon>
        <taxon>Metazoa</taxon>
        <taxon>Ecdysozoa</taxon>
        <taxon>Nematoda</taxon>
        <taxon>Chromadorea</taxon>
        <taxon>Rhabditida</taxon>
        <taxon>Rhabditina</taxon>
        <taxon>Rhabditomorpha</taxon>
        <taxon>Rhabditoidea</taxon>
        <taxon>Rhabditidae</taxon>
        <taxon>Peloderinae</taxon>
        <taxon>Caenorhabditis</taxon>
    </lineage>
</organism>
<reference evidence="1" key="2">
    <citation type="submission" date="2022-06" db="UniProtKB">
        <authorList>
            <consortium name="EnsemblMetazoa"/>
        </authorList>
    </citation>
    <scope>IDENTIFICATION</scope>
    <source>
        <strain evidence="1">DF5081</strain>
    </source>
</reference>
<dbReference type="AlphaFoldDB" id="A0A8R1IWM3"/>
<dbReference type="EnsemblMetazoa" id="CJA39603.1">
    <property type="protein sequence ID" value="CJA39603.1"/>
    <property type="gene ID" value="WBGene00215450"/>
</dbReference>
<evidence type="ECO:0000313" key="1">
    <source>
        <dbReference type="EnsemblMetazoa" id="CJA39603.1"/>
    </source>
</evidence>
<sequence>MQFPISYQLRAEEVLRRHLCHLVRAIYQNNVTAILALIMDVPGDDLRAHELVRRYAGVRFCVLSAGYLTESWIRGIVFFRWKSSDYGCWFEMEMIL</sequence>